<evidence type="ECO:0000256" key="4">
    <source>
        <dbReference type="ARBA" id="ARBA00022729"/>
    </source>
</evidence>
<evidence type="ECO:0000256" key="3">
    <source>
        <dbReference type="ARBA" id="ARBA00022670"/>
    </source>
</evidence>
<dbReference type="GO" id="GO:0004252">
    <property type="term" value="F:serine-type endopeptidase activity"/>
    <property type="evidence" value="ECO:0007669"/>
    <property type="project" value="UniProtKB-UniRule"/>
</dbReference>
<dbReference type="InterPro" id="IPR023827">
    <property type="entry name" value="Peptidase_S8_Asp-AS"/>
</dbReference>
<keyword evidence="2" id="KW-0134">Cell wall</keyword>
<sequence>MTQNSLAVALAAAVMLVASGSASAADPDPNRVMIKFKPGASAQVQSALRAAGGRIHLELAPQRVIAVTVPQQALAGLRNNPNIEYVEQDAPRYPAAQSTPYGINSVQAPQTWAAGADGSGIKVCVIDSGINANHEDFAGIPMTGYPSGWNNDSCGHGTHVAGTIAAVDNNVGVVGVSPGAVSLHIVKVFDGAACGWSYASTLVDAANRCASAGARVINMSLGGDFASNTEETAFANLDSQGILSVAAAGNDGNTRHSYPASYDSVMSVAAVDINNVHADFSQSTSQVEIAAPGVAVLSTYPYRTGSMTVAGTGYIVSAMEGSVQSTANGAMVDGGLCTSAGSWSGKVVMCERGDISFADKVSAVQAGGGVAAVVYNNEPGGFSGTLGTMTSTVPALSMSQEDGQALVAASLGQTAAVSSVSEANTSGYAYLDGTSMATPHVAGSAAIIWSANPSASNQQVRDAMTSTALDLGPAGRDNDYGYGLVQTFAATEALLGGGPGPDPTDPPASLSAYNYGISKGKLQIGLQWSAGDVTVDVYRDGSRIASAIDNGGSYTDAVKVRRNSSGSFSYRVCNAGTSECSADASVDY</sequence>
<feature type="domain" description="Fervidolysin-like N-terminal prodomain" evidence="13">
    <location>
        <begin position="21"/>
        <end position="87"/>
    </location>
</feature>
<feature type="active site" description="Charge relay system" evidence="7 8">
    <location>
        <position position="435"/>
    </location>
</feature>
<dbReference type="InterPro" id="IPR003137">
    <property type="entry name" value="PA_domain"/>
</dbReference>
<keyword evidence="5 8" id="KW-0378">Hydrolase</keyword>
<dbReference type="InterPro" id="IPR023828">
    <property type="entry name" value="Peptidase_S8_Ser-AS"/>
</dbReference>
<dbReference type="GO" id="GO:0006508">
    <property type="term" value="P:proteolysis"/>
    <property type="evidence" value="ECO:0007669"/>
    <property type="project" value="UniProtKB-KW"/>
</dbReference>
<feature type="chain" id="PRO_5016134128" description="S8 family serine peptidase" evidence="10">
    <location>
        <begin position="25"/>
        <end position="588"/>
    </location>
</feature>
<proteinExistence type="inferred from homology"/>
<dbReference type="InterPro" id="IPR015500">
    <property type="entry name" value="Peptidase_S8_subtilisin-rel"/>
</dbReference>
<dbReference type="PROSITE" id="PS00136">
    <property type="entry name" value="SUBTILASE_ASP"/>
    <property type="match status" value="1"/>
</dbReference>
<dbReference type="InterPro" id="IPR000209">
    <property type="entry name" value="Peptidase_S8/S53_dom"/>
</dbReference>
<dbReference type="SUPFAM" id="SSF52743">
    <property type="entry name" value="Subtilisin-like"/>
    <property type="match status" value="1"/>
</dbReference>
<reference evidence="14 15" key="1">
    <citation type="submission" date="2018-05" db="EMBL/GenBank/DDBJ databases">
        <title>The complete genome of Lysobacter maris HZ9B, a marine bacterium antagonistic against terrestrial plant pathogens.</title>
        <authorList>
            <person name="Zhang X.-Q."/>
        </authorList>
    </citation>
    <scope>NUCLEOTIDE SEQUENCE [LARGE SCALE GENOMIC DNA]</scope>
    <source>
        <strain evidence="14 15">HZ9B</strain>
    </source>
</reference>
<dbReference type="PROSITE" id="PS51892">
    <property type="entry name" value="SUBTILASE"/>
    <property type="match status" value="1"/>
</dbReference>
<evidence type="ECO:0000256" key="1">
    <source>
        <dbReference type="ARBA" id="ARBA00011073"/>
    </source>
</evidence>
<gene>
    <name evidence="14" type="ORF">C9I47_0473</name>
</gene>
<dbReference type="InterPro" id="IPR050131">
    <property type="entry name" value="Peptidase_S8_subtilisin-like"/>
</dbReference>
<dbReference type="InterPro" id="IPR022398">
    <property type="entry name" value="Peptidase_S8_His-AS"/>
</dbReference>
<evidence type="ECO:0000256" key="8">
    <source>
        <dbReference type="PROSITE-ProRule" id="PRU01240"/>
    </source>
</evidence>
<dbReference type="InterPro" id="IPR037045">
    <property type="entry name" value="S8pro/Inhibitor_I9_sf"/>
</dbReference>
<dbReference type="OrthoDB" id="9790784at2"/>
<keyword evidence="15" id="KW-1185">Reference proteome</keyword>
<feature type="domain" description="Peptidase S8/S53" evidence="11">
    <location>
        <begin position="118"/>
        <end position="312"/>
    </location>
</feature>
<keyword evidence="2" id="KW-0964">Secreted</keyword>
<dbReference type="Gene3D" id="3.30.70.80">
    <property type="entry name" value="Peptidase S8 propeptide/proteinase inhibitor I9"/>
    <property type="match status" value="1"/>
</dbReference>
<keyword evidence="3 8" id="KW-0645">Protease</keyword>
<dbReference type="Pfam" id="PF00082">
    <property type="entry name" value="Peptidase_S8"/>
    <property type="match status" value="2"/>
</dbReference>
<feature type="active site" description="Charge relay system" evidence="7 8">
    <location>
        <position position="127"/>
    </location>
</feature>
<dbReference type="Pfam" id="PF22148">
    <property type="entry name" value="Fervidolysin_NPro-like"/>
    <property type="match status" value="1"/>
</dbReference>
<dbReference type="SUPFAM" id="SSF54897">
    <property type="entry name" value="Protease propeptides/inhibitors"/>
    <property type="match status" value="1"/>
</dbReference>
<dbReference type="KEGG" id="lmb:C9I47_0473"/>
<organism evidence="14 15">
    <name type="scientific">Marilutibacter maris</name>
    <dbReference type="NCBI Taxonomy" id="1605891"/>
    <lineage>
        <taxon>Bacteria</taxon>
        <taxon>Pseudomonadati</taxon>
        <taxon>Pseudomonadota</taxon>
        <taxon>Gammaproteobacteria</taxon>
        <taxon>Lysobacterales</taxon>
        <taxon>Lysobacteraceae</taxon>
        <taxon>Marilutibacter</taxon>
    </lineage>
</organism>
<dbReference type="Proteomes" id="UP000249447">
    <property type="component" value="Chromosome"/>
</dbReference>
<dbReference type="PROSITE" id="PS00138">
    <property type="entry name" value="SUBTILASE_SER"/>
    <property type="match status" value="1"/>
</dbReference>
<feature type="signal peptide" evidence="10">
    <location>
        <begin position="1"/>
        <end position="24"/>
    </location>
</feature>
<evidence type="ECO:0008006" key="16">
    <source>
        <dbReference type="Google" id="ProtNLM"/>
    </source>
</evidence>
<keyword evidence="6 8" id="KW-0720">Serine protease</keyword>
<evidence type="ECO:0000313" key="14">
    <source>
        <dbReference type="EMBL" id="AWV06197.1"/>
    </source>
</evidence>
<dbReference type="PANTHER" id="PTHR43806">
    <property type="entry name" value="PEPTIDASE S8"/>
    <property type="match status" value="1"/>
</dbReference>
<protein>
    <recommendedName>
        <fullName evidence="16">S8 family serine peptidase</fullName>
    </recommendedName>
</protein>
<dbReference type="InterPro" id="IPR054399">
    <property type="entry name" value="Fervidolysin-like_N_prodom"/>
</dbReference>
<dbReference type="GO" id="GO:0005615">
    <property type="term" value="C:extracellular space"/>
    <property type="evidence" value="ECO:0007669"/>
    <property type="project" value="TreeGrafter"/>
</dbReference>
<comment type="similarity">
    <text evidence="1 8 9">Belongs to the peptidase S8 family.</text>
</comment>
<dbReference type="PRINTS" id="PR00723">
    <property type="entry name" value="SUBTILISIN"/>
</dbReference>
<dbReference type="AlphaFoldDB" id="A0A2U9T4Q4"/>
<dbReference type="InterPro" id="IPR036852">
    <property type="entry name" value="Peptidase_S8/S53_dom_sf"/>
</dbReference>
<evidence type="ECO:0000256" key="7">
    <source>
        <dbReference type="PIRSR" id="PIRSR615500-1"/>
    </source>
</evidence>
<dbReference type="Gene3D" id="3.40.50.200">
    <property type="entry name" value="Peptidase S8/S53 domain"/>
    <property type="match status" value="1"/>
</dbReference>
<evidence type="ECO:0000313" key="15">
    <source>
        <dbReference type="Proteomes" id="UP000249447"/>
    </source>
</evidence>
<accession>A0A2U9T4Q4</accession>
<evidence type="ECO:0000259" key="12">
    <source>
        <dbReference type="Pfam" id="PF02225"/>
    </source>
</evidence>
<keyword evidence="4 10" id="KW-0732">Signal</keyword>
<dbReference type="EMBL" id="CP029843">
    <property type="protein sequence ID" value="AWV06197.1"/>
    <property type="molecule type" value="Genomic_DNA"/>
</dbReference>
<feature type="domain" description="PA" evidence="12">
    <location>
        <begin position="342"/>
        <end position="406"/>
    </location>
</feature>
<name>A0A2U9T4Q4_9GAMM</name>
<evidence type="ECO:0000256" key="5">
    <source>
        <dbReference type="ARBA" id="ARBA00022801"/>
    </source>
</evidence>
<evidence type="ECO:0000256" key="6">
    <source>
        <dbReference type="ARBA" id="ARBA00022825"/>
    </source>
</evidence>
<evidence type="ECO:0000256" key="9">
    <source>
        <dbReference type="RuleBase" id="RU003355"/>
    </source>
</evidence>
<evidence type="ECO:0000259" key="11">
    <source>
        <dbReference type="Pfam" id="PF00082"/>
    </source>
</evidence>
<feature type="domain" description="Peptidase S8/S53" evidence="11">
    <location>
        <begin position="413"/>
        <end position="483"/>
    </location>
</feature>
<dbReference type="PANTHER" id="PTHR43806:SF11">
    <property type="entry name" value="CEREVISIN-RELATED"/>
    <property type="match status" value="1"/>
</dbReference>
<dbReference type="Gene3D" id="3.50.30.30">
    <property type="match status" value="1"/>
</dbReference>
<dbReference type="PROSITE" id="PS00137">
    <property type="entry name" value="SUBTILASE_HIS"/>
    <property type="match status" value="1"/>
</dbReference>
<dbReference type="Pfam" id="PF02225">
    <property type="entry name" value="PA"/>
    <property type="match status" value="1"/>
</dbReference>
<evidence type="ECO:0000256" key="10">
    <source>
        <dbReference type="SAM" id="SignalP"/>
    </source>
</evidence>
<feature type="active site" description="Charge relay system" evidence="7 8">
    <location>
        <position position="156"/>
    </location>
</feature>
<evidence type="ECO:0000256" key="2">
    <source>
        <dbReference type="ARBA" id="ARBA00022512"/>
    </source>
</evidence>
<evidence type="ECO:0000259" key="13">
    <source>
        <dbReference type="Pfam" id="PF22148"/>
    </source>
</evidence>